<dbReference type="AlphaFoldDB" id="A0A7R9LBS4"/>
<name>A0A7R9LBS4_9ACAR</name>
<organism evidence="2">
    <name type="scientific">Oppiella nova</name>
    <dbReference type="NCBI Taxonomy" id="334625"/>
    <lineage>
        <taxon>Eukaryota</taxon>
        <taxon>Metazoa</taxon>
        <taxon>Ecdysozoa</taxon>
        <taxon>Arthropoda</taxon>
        <taxon>Chelicerata</taxon>
        <taxon>Arachnida</taxon>
        <taxon>Acari</taxon>
        <taxon>Acariformes</taxon>
        <taxon>Sarcoptiformes</taxon>
        <taxon>Oribatida</taxon>
        <taxon>Brachypylina</taxon>
        <taxon>Oppioidea</taxon>
        <taxon>Oppiidae</taxon>
        <taxon>Oppiella</taxon>
    </lineage>
</organism>
<dbReference type="EMBL" id="OC915120">
    <property type="protein sequence ID" value="CAD7638745.1"/>
    <property type="molecule type" value="Genomic_DNA"/>
</dbReference>
<sequence length="110" mass="12049">MDLLRNRMVAVTTLSTIAFTVNEVVDQFALQYWSSKPDGPPHQHGPLSPIETKIAVSVLKEKQNQLLSTPVASNLAANETSNTTTPSPPTQPNPLQPNATHNFYKLTRIA</sequence>
<keyword evidence="3" id="KW-1185">Reference proteome</keyword>
<evidence type="ECO:0000256" key="1">
    <source>
        <dbReference type="SAM" id="MobiDB-lite"/>
    </source>
</evidence>
<evidence type="ECO:0000313" key="3">
    <source>
        <dbReference type="Proteomes" id="UP000728032"/>
    </source>
</evidence>
<accession>A0A7R9LBS4</accession>
<dbReference type="EMBL" id="CAJPVJ010000295">
    <property type="protein sequence ID" value="CAG2161974.1"/>
    <property type="molecule type" value="Genomic_DNA"/>
</dbReference>
<feature type="region of interest" description="Disordered" evidence="1">
    <location>
        <begin position="69"/>
        <end position="110"/>
    </location>
</feature>
<reference evidence="2" key="1">
    <citation type="submission" date="2020-11" db="EMBL/GenBank/DDBJ databases">
        <authorList>
            <person name="Tran Van P."/>
        </authorList>
    </citation>
    <scope>NUCLEOTIDE SEQUENCE</scope>
</reference>
<gene>
    <name evidence="2" type="ORF">ONB1V03_LOCUS1575</name>
</gene>
<dbReference type="Proteomes" id="UP000728032">
    <property type="component" value="Unassembled WGS sequence"/>
</dbReference>
<protein>
    <submittedName>
        <fullName evidence="2">Uncharacterized protein</fullName>
    </submittedName>
</protein>
<evidence type="ECO:0000313" key="2">
    <source>
        <dbReference type="EMBL" id="CAD7638745.1"/>
    </source>
</evidence>
<feature type="compositionally biased region" description="Pro residues" evidence="1">
    <location>
        <begin position="86"/>
        <end position="95"/>
    </location>
</feature>
<proteinExistence type="predicted"/>